<dbReference type="InterPro" id="IPR014746">
    <property type="entry name" value="Gln_synth/guanido_kin_cat_dom"/>
</dbReference>
<dbReference type="InterPro" id="IPR006336">
    <property type="entry name" value="GCS2"/>
</dbReference>
<dbReference type="InterPro" id="IPR050141">
    <property type="entry name" value="GCL_type2/YbdK_subfam"/>
</dbReference>
<dbReference type="PANTHER" id="PTHR36510">
    <property type="entry name" value="GLUTAMATE--CYSTEINE LIGASE 2-RELATED"/>
    <property type="match status" value="1"/>
</dbReference>
<dbReference type="GO" id="GO:0016879">
    <property type="term" value="F:ligase activity, forming carbon-nitrogen bonds"/>
    <property type="evidence" value="ECO:0007669"/>
    <property type="project" value="TreeGrafter"/>
</dbReference>
<evidence type="ECO:0000313" key="1">
    <source>
        <dbReference type="EMBL" id="VAW51087.1"/>
    </source>
</evidence>
<accession>A0A3B0WKI9</accession>
<evidence type="ECO:0008006" key="2">
    <source>
        <dbReference type="Google" id="ProtNLM"/>
    </source>
</evidence>
<proteinExistence type="predicted"/>
<protein>
    <recommendedName>
        <fullName evidence="2">Glutamate--cysteine ligase</fullName>
    </recommendedName>
</protein>
<reference evidence="1" key="1">
    <citation type="submission" date="2018-06" db="EMBL/GenBank/DDBJ databases">
        <authorList>
            <person name="Zhirakovskaya E."/>
        </authorList>
    </citation>
    <scope>NUCLEOTIDE SEQUENCE</scope>
</reference>
<dbReference type="Pfam" id="PF04107">
    <property type="entry name" value="GCS2"/>
    <property type="match status" value="1"/>
</dbReference>
<dbReference type="EMBL" id="UOFE01000013">
    <property type="protein sequence ID" value="VAW51087.1"/>
    <property type="molecule type" value="Genomic_DNA"/>
</dbReference>
<dbReference type="PANTHER" id="PTHR36510:SF3">
    <property type="entry name" value="CONSERVED PROTEIN"/>
    <property type="match status" value="1"/>
</dbReference>
<dbReference type="AlphaFoldDB" id="A0A3B0WKI9"/>
<name>A0A3B0WKI9_9ZZZZ</name>
<gene>
    <name evidence="1" type="ORF">MNBD_GAMMA05-964</name>
</gene>
<dbReference type="SUPFAM" id="SSF55931">
    <property type="entry name" value="Glutamine synthetase/guanido kinase"/>
    <property type="match status" value="1"/>
</dbReference>
<dbReference type="PIRSF" id="PIRSF012666">
    <property type="entry name" value="UCP012666"/>
    <property type="match status" value="1"/>
</dbReference>
<dbReference type="InterPro" id="IPR016602">
    <property type="entry name" value="UCP012666"/>
</dbReference>
<sequence length="480" mass="54768">MGEEIQYSRFNKSDYQQFTSHLKEETNLVKNWFENNAFSNSNLVAGYELETWLIDKSGKPVAINEQFLKQANNPLLSPELAKFNVELNVDPEKLSNKVLSSFETKLDKLWQQCAATAQSLDSQILGIGILPTLQDSDLTLSNISLLDRYKALNEQVLSHRNGLQIELNINGEENLQVSHKDVMLEAAATSLQVHIQVPQDVAARYYNASVLLSAPMVAVSANSPCLFGRRLWQETRIPVFEQAVPTGGYGGASSGPVHRVSFGSDYVRDSLFECFQENLDHFPILLPVHYQAALKDVQYLRLHNGTIWRWNRPLIGFDNDNTPHLRIEHRVCAAAPTNIDNIANIAFYYGLVHYYASTEEPPENIIPFADAKDNFYRSAQIGLKHKTRWFSKKTETLQKIILDKLLIEAETGLYKLGIDQQDCERYLSIIEQRVAHNRTGSQWQINFLNTHQDNRTQLTLNYLKNQQTGIPVHEWDFQTT</sequence>
<dbReference type="Gene3D" id="3.30.590.20">
    <property type="match status" value="1"/>
</dbReference>
<organism evidence="1">
    <name type="scientific">hydrothermal vent metagenome</name>
    <dbReference type="NCBI Taxonomy" id="652676"/>
    <lineage>
        <taxon>unclassified sequences</taxon>
        <taxon>metagenomes</taxon>
        <taxon>ecological metagenomes</taxon>
    </lineage>
</organism>